<protein>
    <recommendedName>
        <fullName evidence="4">Metal-binding integral membrane protein</fullName>
    </recommendedName>
</protein>
<dbReference type="Proteomes" id="UP000494363">
    <property type="component" value="Unassembled WGS sequence"/>
</dbReference>
<keyword evidence="3" id="KW-1185">Reference proteome</keyword>
<feature type="transmembrane region" description="Helical" evidence="1">
    <location>
        <begin position="266"/>
        <end position="287"/>
    </location>
</feature>
<feature type="transmembrane region" description="Helical" evidence="1">
    <location>
        <begin position="85"/>
        <end position="107"/>
    </location>
</feature>
<keyword evidence="1" id="KW-0812">Transmembrane</keyword>
<sequence>MNVVRTTDARPHPVHRSRRMSAPVSRRVFFGLSVVLFVASAGLTAIVCLSMSAAGEMPMPGGGSMSMVWSRMCGQTWPRAAASFVGMWLVMMVAMMLPSLAPVLWRYHEIIGRLGNARAGRLTAWVSVGYFFVWALLGVAVFPSGAALAALDMQWPAFARSVAAVPGAVVLLAGMLQFSAWKAQHLACCRDAWRRASHCTSGCVDVLQANVRVAWRSGVRQGLHCVCCCAGPTAVLLAVGVMDLRVMAAVTIAVTAERVAANGVHVARMIGALAIGAGLLMLARAVVTGAAAG</sequence>
<keyword evidence="1" id="KW-0472">Membrane</keyword>
<dbReference type="InterPro" id="IPR018688">
    <property type="entry name" value="PpoB2-like"/>
</dbReference>
<accession>A0A6J5EQW7</accession>
<proteinExistence type="predicted"/>
<feature type="transmembrane region" description="Helical" evidence="1">
    <location>
        <begin position="157"/>
        <end position="176"/>
    </location>
</feature>
<reference evidence="2 3" key="1">
    <citation type="submission" date="2020-04" db="EMBL/GenBank/DDBJ databases">
        <authorList>
            <person name="De Canck E."/>
        </authorList>
    </citation>
    <scope>NUCLEOTIDE SEQUENCE [LARGE SCALE GENOMIC DNA]</scope>
    <source>
        <strain evidence="2 3">LMG 29542</strain>
    </source>
</reference>
<name>A0A6J5EQW7_9BURK</name>
<dbReference type="RefSeq" id="WP_175230165.1">
    <property type="nucleotide sequence ID" value="NZ_CADIKH010000036.1"/>
</dbReference>
<evidence type="ECO:0008006" key="4">
    <source>
        <dbReference type="Google" id="ProtNLM"/>
    </source>
</evidence>
<evidence type="ECO:0000313" key="3">
    <source>
        <dbReference type="Proteomes" id="UP000494363"/>
    </source>
</evidence>
<dbReference type="AlphaFoldDB" id="A0A6J5EQW7"/>
<keyword evidence="1" id="KW-1133">Transmembrane helix</keyword>
<evidence type="ECO:0000313" key="2">
    <source>
        <dbReference type="EMBL" id="CAB3768284.1"/>
    </source>
</evidence>
<evidence type="ECO:0000256" key="1">
    <source>
        <dbReference type="SAM" id="Phobius"/>
    </source>
</evidence>
<dbReference type="EMBL" id="CADIKH010000036">
    <property type="protein sequence ID" value="CAB3768284.1"/>
    <property type="molecule type" value="Genomic_DNA"/>
</dbReference>
<dbReference type="Pfam" id="PF09948">
    <property type="entry name" value="PpoB2"/>
    <property type="match status" value="1"/>
</dbReference>
<feature type="transmembrane region" description="Helical" evidence="1">
    <location>
        <begin position="28"/>
        <end position="54"/>
    </location>
</feature>
<organism evidence="2 3">
    <name type="scientific">Paraburkholderia humisilvae</name>
    <dbReference type="NCBI Taxonomy" id="627669"/>
    <lineage>
        <taxon>Bacteria</taxon>
        <taxon>Pseudomonadati</taxon>
        <taxon>Pseudomonadota</taxon>
        <taxon>Betaproteobacteria</taxon>
        <taxon>Burkholderiales</taxon>
        <taxon>Burkholderiaceae</taxon>
        <taxon>Paraburkholderia</taxon>
    </lineage>
</organism>
<feature type="transmembrane region" description="Helical" evidence="1">
    <location>
        <begin position="128"/>
        <end position="151"/>
    </location>
</feature>
<gene>
    <name evidence="2" type="ORF">LMG29542_05829</name>
</gene>